<dbReference type="CDD" id="cd17044">
    <property type="entry name" value="Ubl_TBCE"/>
    <property type="match status" value="1"/>
</dbReference>
<feature type="non-terminal residue" evidence="2">
    <location>
        <position position="1"/>
    </location>
</feature>
<gene>
    <name evidence="2" type="ORF">TorRG33x02_336820</name>
</gene>
<dbReference type="Gene3D" id="3.10.20.90">
    <property type="entry name" value="Phosphatidylinositol 3-kinase Catalytic Subunit, Chain A, domain 1"/>
    <property type="match status" value="1"/>
</dbReference>
<name>A0A2P5AZP0_TREOI</name>
<dbReference type="STRING" id="63057.A0A2P5AZP0"/>
<comment type="caution">
    <text evidence="2">The sequence shown here is derived from an EMBL/GenBank/DDBJ whole genome shotgun (WGS) entry which is preliminary data.</text>
</comment>
<organism evidence="2 3">
    <name type="scientific">Trema orientale</name>
    <name type="common">Charcoal tree</name>
    <name type="synonym">Celtis orientalis</name>
    <dbReference type="NCBI Taxonomy" id="63057"/>
    <lineage>
        <taxon>Eukaryota</taxon>
        <taxon>Viridiplantae</taxon>
        <taxon>Streptophyta</taxon>
        <taxon>Embryophyta</taxon>
        <taxon>Tracheophyta</taxon>
        <taxon>Spermatophyta</taxon>
        <taxon>Magnoliopsida</taxon>
        <taxon>eudicotyledons</taxon>
        <taxon>Gunneridae</taxon>
        <taxon>Pentapetalae</taxon>
        <taxon>rosids</taxon>
        <taxon>fabids</taxon>
        <taxon>Rosales</taxon>
        <taxon>Cannabaceae</taxon>
        <taxon>Trema</taxon>
    </lineage>
</organism>
<dbReference type="InterPro" id="IPR044079">
    <property type="entry name" value="Ubl_TBCE"/>
</dbReference>
<dbReference type="EMBL" id="JXTC01000646">
    <property type="protein sequence ID" value="PON42012.1"/>
    <property type="molecule type" value="Genomic_DNA"/>
</dbReference>
<dbReference type="OrthoDB" id="5273213at2759"/>
<feature type="compositionally biased region" description="Basic and acidic residues" evidence="1">
    <location>
        <begin position="1"/>
        <end position="15"/>
    </location>
</feature>
<sequence>FADLKKFHGIEDEKPSSGAAGPQKMSSGLLSFTLKCVGASIGEKPPLTKKLPGTTTVGKLKILCESFFKLKSVKLKLFLQEEGSPLPILLDDEMASLMDLGVGNESTILVDEES</sequence>
<dbReference type="SUPFAM" id="SSF54236">
    <property type="entry name" value="Ubiquitin-like"/>
    <property type="match status" value="1"/>
</dbReference>
<dbReference type="InterPro" id="IPR029071">
    <property type="entry name" value="Ubiquitin-like_domsf"/>
</dbReference>
<evidence type="ECO:0000313" key="2">
    <source>
        <dbReference type="EMBL" id="PON42012.1"/>
    </source>
</evidence>
<protein>
    <recommendedName>
        <fullName evidence="4">Ubiquitin-related domain containing protein</fullName>
    </recommendedName>
</protein>
<reference evidence="3" key="1">
    <citation type="submission" date="2016-06" db="EMBL/GenBank/DDBJ databases">
        <title>Parallel loss of symbiosis genes in relatives of nitrogen-fixing non-legume Parasponia.</title>
        <authorList>
            <person name="Van Velzen R."/>
            <person name="Holmer R."/>
            <person name="Bu F."/>
            <person name="Rutten L."/>
            <person name="Van Zeijl A."/>
            <person name="Liu W."/>
            <person name="Santuari L."/>
            <person name="Cao Q."/>
            <person name="Sharma T."/>
            <person name="Shen D."/>
            <person name="Roswanjaya Y."/>
            <person name="Wardhani T."/>
            <person name="Kalhor M.S."/>
            <person name="Jansen J."/>
            <person name="Van den Hoogen J."/>
            <person name="Gungor B."/>
            <person name="Hartog M."/>
            <person name="Hontelez J."/>
            <person name="Verver J."/>
            <person name="Yang W.-C."/>
            <person name="Schijlen E."/>
            <person name="Repin R."/>
            <person name="Schilthuizen M."/>
            <person name="Schranz E."/>
            <person name="Heidstra R."/>
            <person name="Miyata K."/>
            <person name="Fedorova E."/>
            <person name="Kohlen W."/>
            <person name="Bisseling T."/>
            <person name="Smit S."/>
            <person name="Geurts R."/>
        </authorList>
    </citation>
    <scope>NUCLEOTIDE SEQUENCE [LARGE SCALE GENOMIC DNA]</scope>
    <source>
        <strain evidence="3">cv. RG33-2</strain>
    </source>
</reference>
<feature type="region of interest" description="Disordered" evidence="1">
    <location>
        <begin position="1"/>
        <end position="24"/>
    </location>
</feature>
<evidence type="ECO:0000256" key="1">
    <source>
        <dbReference type="SAM" id="MobiDB-lite"/>
    </source>
</evidence>
<dbReference type="InParanoid" id="A0A2P5AZP0"/>
<accession>A0A2P5AZP0</accession>
<evidence type="ECO:0008006" key="4">
    <source>
        <dbReference type="Google" id="ProtNLM"/>
    </source>
</evidence>
<dbReference type="Proteomes" id="UP000237000">
    <property type="component" value="Unassembled WGS sequence"/>
</dbReference>
<proteinExistence type="predicted"/>
<dbReference type="AlphaFoldDB" id="A0A2P5AZP0"/>
<evidence type="ECO:0000313" key="3">
    <source>
        <dbReference type="Proteomes" id="UP000237000"/>
    </source>
</evidence>
<dbReference type="FunFam" id="3.10.20.90:FF:000187">
    <property type="entry name" value="Tubulin-folding cofactor E"/>
    <property type="match status" value="1"/>
</dbReference>
<keyword evidence="3" id="KW-1185">Reference proteome</keyword>